<reference evidence="3" key="1">
    <citation type="journal article" date="2019" name="Curr. Biol.">
        <title>Genome Sequence of Striga asiatica Provides Insight into the Evolution of Plant Parasitism.</title>
        <authorList>
            <person name="Yoshida S."/>
            <person name="Kim S."/>
            <person name="Wafula E.K."/>
            <person name="Tanskanen J."/>
            <person name="Kim Y.M."/>
            <person name="Honaas L."/>
            <person name="Yang Z."/>
            <person name="Spallek T."/>
            <person name="Conn C.E."/>
            <person name="Ichihashi Y."/>
            <person name="Cheong K."/>
            <person name="Cui S."/>
            <person name="Der J.P."/>
            <person name="Gundlach H."/>
            <person name="Jiao Y."/>
            <person name="Hori C."/>
            <person name="Ishida J.K."/>
            <person name="Kasahara H."/>
            <person name="Kiba T."/>
            <person name="Kim M.S."/>
            <person name="Koo N."/>
            <person name="Laohavisit A."/>
            <person name="Lee Y.H."/>
            <person name="Lumba S."/>
            <person name="McCourt P."/>
            <person name="Mortimer J.C."/>
            <person name="Mutuku J.M."/>
            <person name="Nomura T."/>
            <person name="Sasaki-Sekimoto Y."/>
            <person name="Seto Y."/>
            <person name="Wang Y."/>
            <person name="Wakatake T."/>
            <person name="Sakakibara H."/>
            <person name="Demura T."/>
            <person name="Yamaguchi S."/>
            <person name="Yoneyama K."/>
            <person name="Manabe R.I."/>
            <person name="Nelson D.C."/>
            <person name="Schulman A.H."/>
            <person name="Timko M.P."/>
            <person name="dePamphilis C.W."/>
            <person name="Choi D."/>
            <person name="Shirasu K."/>
        </authorList>
    </citation>
    <scope>NUCLEOTIDE SEQUENCE [LARGE SCALE GENOMIC DNA]</scope>
    <source>
        <strain evidence="3">cv. UVA1</strain>
    </source>
</reference>
<dbReference type="EMBL" id="BKCP01007737">
    <property type="protein sequence ID" value="GER47028.1"/>
    <property type="molecule type" value="Genomic_DNA"/>
</dbReference>
<sequence>MRIAETTRGEDVATRGGLAGDSRLATRGQSRESRQSILSNATRAKSISLFTLTFTPIFSRWLTFHRRLRASTSDDDPQSPSSDLQPAVTTNPTEPRPVFGDPSCIRRIFQFFNHSLFPGFRPQELASRGEQQSPPAYKNLRVATRGNFPASRGEQQSPPAYRIPRVATRGNFPRVAVNNRALRHTGFPGSRLAEFFRESR</sequence>
<feature type="region of interest" description="Disordered" evidence="1">
    <location>
        <begin position="71"/>
        <end position="99"/>
    </location>
</feature>
<feature type="region of interest" description="Disordered" evidence="1">
    <location>
        <begin position="1"/>
        <end position="37"/>
    </location>
</feature>
<dbReference type="GO" id="GO:0016740">
    <property type="term" value="F:transferase activity"/>
    <property type="evidence" value="ECO:0007669"/>
    <property type="project" value="UniProtKB-KW"/>
</dbReference>
<accession>A0A5A7QQ31</accession>
<evidence type="ECO:0000313" key="3">
    <source>
        <dbReference type="Proteomes" id="UP000325081"/>
    </source>
</evidence>
<evidence type="ECO:0000313" key="2">
    <source>
        <dbReference type="EMBL" id="GER47028.1"/>
    </source>
</evidence>
<evidence type="ECO:0000256" key="1">
    <source>
        <dbReference type="SAM" id="MobiDB-lite"/>
    </source>
</evidence>
<gene>
    <name evidence="2" type="ORF">STAS_24096</name>
</gene>
<comment type="caution">
    <text evidence="2">The sequence shown here is derived from an EMBL/GenBank/DDBJ whole genome shotgun (WGS) entry which is preliminary data.</text>
</comment>
<keyword evidence="3" id="KW-1185">Reference proteome</keyword>
<feature type="compositionally biased region" description="Basic and acidic residues" evidence="1">
    <location>
        <begin position="1"/>
        <end position="13"/>
    </location>
</feature>
<name>A0A5A7QQ31_STRAF</name>
<dbReference type="AlphaFoldDB" id="A0A5A7QQ31"/>
<keyword evidence="2" id="KW-0808">Transferase</keyword>
<dbReference type="Proteomes" id="UP000325081">
    <property type="component" value="Unassembled WGS sequence"/>
</dbReference>
<organism evidence="2 3">
    <name type="scientific">Striga asiatica</name>
    <name type="common">Asiatic witchweed</name>
    <name type="synonym">Buchnera asiatica</name>
    <dbReference type="NCBI Taxonomy" id="4170"/>
    <lineage>
        <taxon>Eukaryota</taxon>
        <taxon>Viridiplantae</taxon>
        <taxon>Streptophyta</taxon>
        <taxon>Embryophyta</taxon>
        <taxon>Tracheophyta</taxon>
        <taxon>Spermatophyta</taxon>
        <taxon>Magnoliopsida</taxon>
        <taxon>eudicotyledons</taxon>
        <taxon>Gunneridae</taxon>
        <taxon>Pentapetalae</taxon>
        <taxon>asterids</taxon>
        <taxon>lamiids</taxon>
        <taxon>Lamiales</taxon>
        <taxon>Orobanchaceae</taxon>
        <taxon>Buchnereae</taxon>
        <taxon>Striga</taxon>
    </lineage>
</organism>
<protein>
    <submittedName>
        <fullName evidence="2">Aspartyl/glutamyl-tRNA(Asn/Gln) amidotransferasesubunit B</fullName>
    </submittedName>
</protein>
<proteinExistence type="predicted"/>